<name>A0A6G0TQH3_APHGL</name>
<dbReference type="GO" id="GO:0010008">
    <property type="term" value="C:endosome membrane"/>
    <property type="evidence" value="ECO:0007669"/>
    <property type="project" value="TreeGrafter"/>
</dbReference>
<feature type="domain" description="PIPK" evidence="4">
    <location>
        <begin position="187"/>
        <end position="510"/>
    </location>
</feature>
<dbReference type="Gene3D" id="3.30.810.10">
    <property type="entry name" value="2-Layer Sandwich"/>
    <property type="match status" value="1"/>
</dbReference>
<dbReference type="Gene3D" id="3.30.800.10">
    <property type="entry name" value="Phosphatidylinositol Phosphate Kinase II Beta"/>
    <property type="match status" value="1"/>
</dbReference>
<gene>
    <name evidence="5" type="ORF">AGLY_006243</name>
</gene>
<dbReference type="CDD" id="cd17300">
    <property type="entry name" value="PIPKc_PIKfyve"/>
    <property type="match status" value="1"/>
</dbReference>
<dbReference type="GO" id="GO:0046854">
    <property type="term" value="P:phosphatidylinositol phosphate biosynthetic process"/>
    <property type="evidence" value="ECO:0007669"/>
    <property type="project" value="TreeGrafter"/>
</dbReference>
<protein>
    <recommendedName>
        <fullName evidence="4">PIPK domain-containing protein</fullName>
    </recommendedName>
</protein>
<dbReference type="Pfam" id="PF01504">
    <property type="entry name" value="PIP5K"/>
    <property type="match status" value="2"/>
</dbReference>
<sequence>MALLKRAVSEAAINWNSKLIKIEAAIKKEDKSQRKSETKSNNLSEVLEEIINFECDSNRYVIEEHNITSHLSQHSLVSESEIAAEHDFENLNDSDICQSEKCYLSVPQAQSDITTDSDSDAIDDIDSNVPNEPKTQLSMSQNDKKSVKTILSQFLPSSTPPAIISNPIEITEHHVLNIHCRTPISIYEKEPSSIIAFTLSTSFYHNNISNTELISNVEQVELDNDQKETDEKSKQHIEITFSDSTTNFYVKVYFAKQFAKLRETFFLSGEEMYIRSLARCISWSARGGKSGSNFCKTKDDRFVLKEMSRLEILPFLEFAPQYFAYIHSRQTNRRPTLLCKIVGVYKVRYRNTVKGSSFNSNLLVMENLFYNKNISHIFDLKGSVRNRLVDPNSQDGEIVLLDENLIKMSCESPLYVHPHSKIILNQSINDDAEFLTSQLVMDYSLLVGLDEDSGELVLGIIDYIRTFTWDKKIETMVKKSGLLGGQGKLPTIISPEEYKNRFIAAMNLYFLSVPNRWTGMAKGFEHRF</sequence>
<dbReference type="GO" id="GO:0000285">
    <property type="term" value="F:1-phosphatidylinositol-3-phosphate 5-kinase activity"/>
    <property type="evidence" value="ECO:0007669"/>
    <property type="project" value="InterPro"/>
</dbReference>
<dbReference type="InterPro" id="IPR027483">
    <property type="entry name" value="PInositol-4-P-4/5-kinase_C_sf"/>
</dbReference>
<evidence type="ECO:0000313" key="6">
    <source>
        <dbReference type="Proteomes" id="UP000475862"/>
    </source>
</evidence>
<dbReference type="PROSITE" id="PS51455">
    <property type="entry name" value="PIPK"/>
    <property type="match status" value="1"/>
</dbReference>
<dbReference type="Proteomes" id="UP000475862">
    <property type="component" value="Unassembled WGS sequence"/>
</dbReference>
<keyword evidence="3" id="KW-0808">Transferase</keyword>
<reference evidence="5 6" key="1">
    <citation type="submission" date="2019-08" db="EMBL/GenBank/DDBJ databases">
        <title>The genome of the soybean aphid Biotype 1, its phylome, world population structure and adaptation to the North American continent.</title>
        <authorList>
            <person name="Giordano R."/>
            <person name="Donthu R.K."/>
            <person name="Hernandez A.G."/>
            <person name="Wright C.L."/>
            <person name="Zimin A.V."/>
        </authorList>
    </citation>
    <scope>NUCLEOTIDE SEQUENCE [LARGE SCALE GENOMIC DNA]</scope>
    <source>
        <tissue evidence="5">Whole aphids</tissue>
    </source>
</reference>
<dbReference type="InterPro" id="IPR044769">
    <property type="entry name" value="PIKfyve_PIPKc"/>
</dbReference>
<dbReference type="EMBL" id="VYZN01000018">
    <property type="protein sequence ID" value="KAE9537220.1"/>
    <property type="molecule type" value="Genomic_DNA"/>
</dbReference>
<comment type="caution">
    <text evidence="5">The sequence shown here is derived from an EMBL/GenBank/DDBJ whole genome shotgun (WGS) entry which is preliminary data.</text>
</comment>
<dbReference type="InterPro" id="IPR002498">
    <property type="entry name" value="PInositol-4-P-4/5-kinase_core"/>
</dbReference>
<keyword evidence="1 3" id="KW-0547">Nucleotide-binding</keyword>
<evidence type="ECO:0000256" key="3">
    <source>
        <dbReference type="PROSITE-ProRule" id="PRU00781"/>
    </source>
</evidence>
<accession>A0A6G0TQH3</accession>
<evidence type="ECO:0000259" key="4">
    <source>
        <dbReference type="PROSITE" id="PS51455"/>
    </source>
</evidence>
<organism evidence="5 6">
    <name type="scientific">Aphis glycines</name>
    <name type="common">Soybean aphid</name>
    <dbReference type="NCBI Taxonomy" id="307491"/>
    <lineage>
        <taxon>Eukaryota</taxon>
        <taxon>Metazoa</taxon>
        <taxon>Ecdysozoa</taxon>
        <taxon>Arthropoda</taxon>
        <taxon>Hexapoda</taxon>
        <taxon>Insecta</taxon>
        <taxon>Pterygota</taxon>
        <taxon>Neoptera</taxon>
        <taxon>Paraneoptera</taxon>
        <taxon>Hemiptera</taxon>
        <taxon>Sternorrhyncha</taxon>
        <taxon>Aphidomorpha</taxon>
        <taxon>Aphidoidea</taxon>
        <taxon>Aphididae</taxon>
        <taxon>Aphidini</taxon>
        <taxon>Aphis</taxon>
        <taxon>Aphis</taxon>
    </lineage>
</organism>
<evidence type="ECO:0000256" key="1">
    <source>
        <dbReference type="ARBA" id="ARBA00022741"/>
    </source>
</evidence>
<dbReference type="PANTHER" id="PTHR45748">
    <property type="entry name" value="1-PHOSPHATIDYLINOSITOL 3-PHOSPHATE 5-KINASE-RELATED"/>
    <property type="match status" value="1"/>
</dbReference>
<keyword evidence="2 3" id="KW-0067">ATP-binding</keyword>
<keyword evidence="6" id="KW-1185">Reference proteome</keyword>
<dbReference type="GO" id="GO:0005524">
    <property type="term" value="F:ATP binding"/>
    <property type="evidence" value="ECO:0007669"/>
    <property type="project" value="UniProtKB-UniRule"/>
</dbReference>
<evidence type="ECO:0000313" key="5">
    <source>
        <dbReference type="EMBL" id="KAE9537220.1"/>
    </source>
</evidence>
<dbReference type="InterPro" id="IPR027484">
    <property type="entry name" value="PInositol-4-P-5-kinase_N"/>
</dbReference>
<dbReference type="PANTHER" id="PTHR45748:SF7">
    <property type="entry name" value="1-PHOSPHATIDYLINOSITOL 3-PHOSPHATE 5-KINASE-RELATED"/>
    <property type="match status" value="1"/>
</dbReference>
<dbReference type="AlphaFoldDB" id="A0A6G0TQH3"/>
<proteinExistence type="predicted"/>
<dbReference type="FunFam" id="3.30.810.10:FF:000001">
    <property type="entry name" value="1-phosphatidylinositol 3-phosphate 5-kinase FAB1"/>
    <property type="match status" value="1"/>
</dbReference>
<dbReference type="OrthoDB" id="158357at2759"/>
<dbReference type="SUPFAM" id="SSF56104">
    <property type="entry name" value="SAICAR synthase-like"/>
    <property type="match status" value="1"/>
</dbReference>
<keyword evidence="3" id="KW-0418">Kinase</keyword>
<dbReference type="SMART" id="SM00330">
    <property type="entry name" value="PIPKc"/>
    <property type="match status" value="1"/>
</dbReference>
<evidence type="ECO:0000256" key="2">
    <source>
        <dbReference type="ARBA" id="ARBA00022840"/>
    </source>
</evidence>